<comment type="subcellular location">
    <subcellularLocation>
        <location evidence="5">Cell membrane</location>
        <topology evidence="5">Multi-pass membrane protein</topology>
    </subcellularLocation>
</comment>
<dbReference type="Pfam" id="PF04284">
    <property type="entry name" value="DUF441"/>
    <property type="match status" value="1"/>
</dbReference>
<dbReference type="HAMAP" id="MF_01874">
    <property type="entry name" value="UPF0756"/>
    <property type="match status" value="1"/>
</dbReference>
<evidence type="ECO:0000256" key="5">
    <source>
        <dbReference type="HAMAP-Rule" id="MF_01874"/>
    </source>
</evidence>
<dbReference type="PANTHER" id="PTHR38452">
    <property type="entry name" value="UPF0756 MEMBRANE PROTEIN YEAL"/>
    <property type="match status" value="1"/>
</dbReference>
<evidence type="ECO:0000313" key="9">
    <source>
        <dbReference type="Proteomes" id="UP000236162"/>
    </source>
</evidence>
<reference evidence="7 9" key="1">
    <citation type="submission" date="2017-04" db="EMBL/GenBank/DDBJ databases">
        <title>In vitro and in silico characterization of Lactobacillus paraplantarum D2-1, a starter culture for soymilk fermentation.</title>
        <authorList>
            <person name="Endo A."/>
            <person name="Sasaki F."/>
            <person name="Maeno S."/>
            <person name="Kanesaki Y."/>
            <person name="Kubota E."/>
            <person name="Torres G.A."/>
            <person name="Tomita S."/>
            <person name="Nakagawa J."/>
        </authorList>
    </citation>
    <scope>NUCLEOTIDE SEQUENCE [LARGE SCALE GENOMIC DNA]</scope>
    <source>
        <strain evidence="7 9">D2-1</strain>
    </source>
</reference>
<evidence type="ECO:0000256" key="4">
    <source>
        <dbReference type="ARBA" id="ARBA00023136"/>
    </source>
</evidence>
<proteinExistence type="inferred from homology"/>
<dbReference type="GO" id="GO:0005886">
    <property type="term" value="C:plasma membrane"/>
    <property type="evidence" value="ECO:0007669"/>
    <property type="project" value="UniProtKB-SubCell"/>
</dbReference>
<comment type="caution">
    <text evidence="5">Lacks conserved residue(s) required for the propagation of feature annotation.</text>
</comment>
<evidence type="ECO:0000313" key="6">
    <source>
        <dbReference type="EMBL" id="AYJ38734.1"/>
    </source>
</evidence>
<evidence type="ECO:0000313" key="10">
    <source>
        <dbReference type="Proteomes" id="UP000277896"/>
    </source>
</evidence>
<evidence type="ECO:0000313" key="7">
    <source>
        <dbReference type="EMBL" id="GBF00895.1"/>
    </source>
</evidence>
<dbReference type="GeneID" id="89669219"/>
<name>A0A098R5B7_9LACO</name>
<reference evidence="8 11" key="3">
    <citation type="submission" date="2019-01" db="EMBL/GenBank/DDBJ databases">
        <title>Draft genome sequence of Lactobacillus paraplantarum OSY-TC318, a Producer of the novel lantibiotic Paraplantaracin TC318.</title>
        <authorList>
            <person name="Hussein W.E."/>
            <person name="Huang E."/>
            <person name="Yousef A.E."/>
        </authorList>
    </citation>
    <scope>NUCLEOTIDE SEQUENCE [LARGE SCALE GENOMIC DNA]</scope>
    <source>
        <strain evidence="8 11">OSY-TC318</strain>
    </source>
</reference>
<dbReference type="RefSeq" id="WP_003640601.1">
    <property type="nucleotide sequence ID" value="NZ_AVAI01000119.1"/>
</dbReference>
<dbReference type="KEGG" id="lpx:ASU28_08330"/>
<accession>A0A098R5B7</accession>
<keyword evidence="2 5" id="KW-0812">Transmembrane</keyword>
<organism evidence="8 11">
    <name type="scientific">Lactiplantibacillus paraplantarum</name>
    <dbReference type="NCBI Taxonomy" id="60520"/>
    <lineage>
        <taxon>Bacteria</taxon>
        <taxon>Bacillati</taxon>
        <taxon>Bacillota</taxon>
        <taxon>Bacilli</taxon>
        <taxon>Lactobacillales</taxon>
        <taxon>Lactobacillaceae</taxon>
        <taxon>Lactiplantibacillus</taxon>
    </lineage>
</organism>
<evidence type="ECO:0000256" key="1">
    <source>
        <dbReference type="ARBA" id="ARBA00022475"/>
    </source>
</evidence>
<keyword evidence="4 5" id="KW-0472">Membrane</keyword>
<dbReference type="Proteomes" id="UP000292648">
    <property type="component" value="Unassembled WGS sequence"/>
</dbReference>
<dbReference type="EMBL" id="CP032744">
    <property type="protein sequence ID" value="AYJ38734.1"/>
    <property type="molecule type" value="Genomic_DNA"/>
</dbReference>
<protein>
    <recommendedName>
        <fullName evidence="5">UPF0756 membrane protein EUZ87_08190</fullName>
    </recommendedName>
</protein>
<dbReference type="Proteomes" id="UP000277896">
    <property type="component" value="Chromosome"/>
</dbReference>
<dbReference type="InterPro" id="IPR007382">
    <property type="entry name" value="UPF0756_TM"/>
</dbReference>
<comment type="similarity">
    <text evidence="5">Belongs to the UPF0756 family.</text>
</comment>
<keyword evidence="1 5" id="KW-1003">Cell membrane</keyword>
<dbReference type="EMBL" id="BDOR01000001">
    <property type="protein sequence ID" value="GBF00895.1"/>
    <property type="molecule type" value="Genomic_DNA"/>
</dbReference>
<dbReference type="PANTHER" id="PTHR38452:SF1">
    <property type="entry name" value="UPF0756 MEMBRANE PROTEIN YEAL"/>
    <property type="match status" value="1"/>
</dbReference>
<dbReference type="HOGENOM" id="CLU_125889_1_0_9"/>
<dbReference type="eggNOG" id="COG2707">
    <property type="taxonomic scope" value="Bacteria"/>
</dbReference>
<evidence type="ECO:0000256" key="2">
    <source>
        <dbReference type="ARBA" id="ARBA00022692"/>
    </source>
</evidence>
<feature type="transmembrane region" description="Helical" evidence="5">
    <location>
        <begin position="49"/>
        <end position="72"/>
    </location>
</feature>
<sequence length="152" mass="16032">MESWLFLLAILVVAWLGKNQSLQIATVVVLLIKLIPNTSKLLTTIGQKGINWGVTVITVAILIPIATGQIGFRDLWHAFKSPVGWIAVACGVLVSVLSFHGVGLLSATPEITVALVFGTIMGVVLLKGIAAGPIIAAGITYCIIQVLHLSLQ</sequence>
<keyword evidence="9" id="KW-1185">Reference proteome</keyword>
<gene>
    <name evidence="8" type="ORF">EUZ87_08190</name>
    <name evidence="6" type="ORF">LP667_07875</name>
    <name evidence="7" type="ORF">LPPLD21_00397</name>
</gene>
<dbReference type="EMBL" id="SEHH01000057">
    <property type="protein sequence ID" value="TBX42694.1"/>
    <property type="molecule type" value="Genomic_DNA"/>
</dbReference>
<feature type="transmembrane region" description="Helical" evidence="5">
    <location>
        <begin position="84"/>
        <end position="105"/>
    </location>
</feature>
<evidence type="ECO:0000256" key="3">
    <source>
        <dbReference type="ARBA" id="ARBA00022989"/>
    </source>
</evidence>
<feature type="transmembrane region" description="Helical" evidence="5">
    <location>
        <begin position="111"/>
        <end position="144"/>
    </location>
</feature>
<dbReference type="Proteomes" id="UP000236162">
    <property type="component" value="Unassembled WGS sequence"/>
</dbReference>
<dbReference type="AlphaFoldDB" id="A0A098R5B7"/>
<reference evidence="6 10" key="2">
    <citation type="submission" date="2018-10" db="EMBL/GenBank/DDBJ databases">
        <title>Genome seuquencing of Lactobacillus species.</title>
        <authorList>
            <person name="Baek C."/>
            <person name="Yi H."/>
        </authorList>
    </citation>
    <scope>NUCLEOTIDE SEQUENCE [LARGE SCALE GENOMIC DNA]</scope>
    <source>
        <strain evidence="6 10">DSM 10667</strain>
    </source>
</reference>
<evidence type="ECO:0000313" key="8">
    <source>
        <dbReference type="EMBL" id="TBX42694.1"/>
    </source>
</evidence>
<evidence type="ECO:0000313" key="11">
    <source>
        <dbReference type="Proteomes" id="UP000292648"/>
    </source>
</evidence>
<keyword evidence="3 5" id="KW-1133">Transmembrane helix</keyword>